<dbReference type="HOGENOM" id="CLU_065038_0_1_0"/>
<dbReference type="GO" id="GO:0005829">
    <property type="term" value="C:cytosol"/>
    <property type="evidence" value="ECO:0007669"/>
    <property type="project" value="TreeGrafter"/>
</dbReference>
<keyword evidence="2 4" id="KW-0548">Nucleotidyltransferase</keyword>
<dbReference type="GO" id="GO:0009103">
    <property type="term" value="P:lipopolysaccharide biosynthetic process"/>
    <property type="evidence" value="ECO:0007669"/>
    <property type="project" value="UniProtKB-UniRule"/>
</dbReference>
<keyword evidence="6" id="KW-1185">Reference proteome</keyword>
<protein>
    <recommendedName>
        <fullName evidence="4">3-deoxy-manno-octulosonate cytidylyltransferase</fullName>
        <ecNumber evidence="4">2.7.7.38</ecNumber>
    </recommendedName>
    <alternativeName>
        <fullName evidence="4">CMP-2-keto-3-deoxyoctulosonic acid synthase</fullName>
        <shortName evidence="4">CKS</shortName>
        <shortName evidence="4">CMP-KDO synthase</shortName>
    </alternativeName>
</protein>
<comment type="catalytic activity">
    <reaction evidence="4">
        <text>3-deoxy-alpha-D-manno-oct-2-ulosonate + CTP = CMP-3-deoxy-beta-D-manno-octulosonate + diphosphate</text>
        <dbReference type="Rhea" id="RHEA:23448"/>
        <dbReference type="ChEBI" id="CHEBI:33019"/>
        <dbReference type="ChEBI" id="CHEBI:37563"/>
        <dbReference type="ChEBI" id="CHEBI:85986"/>
        <dbReference type="ChEBI" id="CHEBI:85987"/>
        <dbReference type="EC" id="2.7.7.38"/>
    </reaction>
</comment>
<dbReference type="InterPro" id="IPR004528">
    <property type="entry name" value="KdsB"/>
</dbReference>
<sequence length="277" mass="31063">MTGLREPSVTSFFVPFPGRRAVVEETEPDPQVVLVIPARFGSTRFPGKPLAEVRGRPLIEWVALRARGATLVDRVVIASDDDRILSHMADRDYDVVRTSAGARTGSDRVAEVAQNMEGDIFVNLQADEILGDVRIIDQAVAPLIKDPGVPISTVMRRISSPEDCLNANVVKVVTNQHHFALYFSRATIPADRDQLAPSRPDLSWEQHLGIYAFRREALLEFARLPTSRLEELEKLEQLRALDFGLSIYVARTEHPSWRVDSPEDLEQLKGMDVLWDS</sequence>
<keyword evidence="3 4" id="KW-0448">Lipopolysaccharide biosynthesis</keyword>
<dbReference type="InterPro" id="IPR003329">
    <property type="entry name" value="Cytidylyl_trans"/>
</dbReference>
<dbReference type="NCBIfam" id="NF003952">
    <property type="entry name" value="PRK05450.1-5"/>
    <property type="match status" value="1"/>
</dbReference>
<comment type="function">
    <text evidence="4">Activates KDO (a required 8-carbon sugar) for incorporation into bacterial lipopolysaccharide in Gram-negative bacteria.</text>
</comment>
<proteinExistence type="inferred from homology"/>
<dbReference type="EMBL" id="CP007243">
    <property type="protein sequence ID" value="AIA30873.1"/>
    <property type="molecule type" value="Genomic_DNA"/>
</dbReference>
<dbReference type="GO" id="GO:0008690">
    <property type="term" value="F:3-deoxy-manno-octulosonate cytidylyltransferase activity"/>
    <property type="evidence" value="ECO:0007669"/>
    <property type="project" value="UniProtKB-UniRule"/>
</dbReference>
<dbReference type="AlphaFoldDB" id="A0A059XVH9"/>
<dbReference type="SUPFAM" id="SSF53448">
    <property type="entry name" value="Nucleotide-diphospho-sugar transferases"/>
    <property type="match status" value="1"/>
</dbReference>
<dbReference type="Proteomes" id="UP000027059">
    <property type="component" value="Chromosome"/>
</dbReference>
<dbReference type="CDD" id="cd02517">
    <property type="entry name" value="CMP-KDO-Synthetase"/>
    <property type="match status" value="1"/>
</dbReference>
<dbReference type="EC" id="2.7.7.38" evidence="4"/>
<comment type="similarity">
    <text evidence="4">Belongs to the KdsB family.</text>
</comment>
<dbReference type="UniPathway" id="UPA00358">
    <property type="reaction ID" value="UER00476"/>
</dbReference>
<dbReference type="Pfam" id="PF02348">
    <property type="entry name" value="CTP_transf_3"/>
    <property type="match status" value="1"/>
</dbReference>
<dbReference type="KEGG" id="lfp:Y981_09325"/>
<reference evidence="6" key="1">
    <citation type="submission" date="2014-02" db="EMBL/GenBank/DDBJ databases">
        <title>Complete genome sequence and comparative genomic analysis of the nitrogen-fixing bacterium Leptospirillum ferriphilum YSK.</title>
        <authorList>
            <person name="Guo X."/>
            <person name="Yin H."/>
            <person name="Liang Y."/>
            <person name="Hu Q."/>
            <person name="Ma L."/>
            <person name="Xiao Y."/>
            <person name="Zhang X."/>
            <person name="Qiu G."/>
            <person name="Liu X."/>
        </authorList>
    </citation>
    <scope>NUCLEOTIDE SEQUENCE [LARGE SCALE GENOMIC DNA]</scope>
    <source>
        <strain evidence="6">YSK</strain>
    </source>
</reference>
<dbReference type="NCBIfam" id="TIGR00466">
    <property type="entry name" value="kdsB"/>
    <property type="match status" value="1"/>
</dbReference>
<dbReference type="InterPro" id="IPR029044">
    <property type="entry name" value="Nucleotide-diphossugar_trans"/>
</dbReference>
<reference evidence="5 6" key="2">
    <citation type="journal article" date="2015" name="Biomed. Res. Int.">
        <title>Effects of Arsenite Resistance on the Growth and Functional Gene Expression of Leptospirillum ferriphilum and Acidithiobacillus thiooxidans in Pure Culture and Coculture.</title>
        <authorList>
            <person name="Jiang H."/>
            <person name="Liang Y."/>
            <person name="Yin H."/>
            <person name="Xiao Y."/>
            <person name="Guo X."/>
            <person name="Xu Y."/>
            <person name="Hu Q."/>
            <person name="Liu H."/>
            <person name="Liu X."/>
        </authorList>
    </citation>
    <scope>NUCLEOTIDE SEQUENCE [LARGE SCALE GENOMIC DNA]</scope>
    <source>
        <strain evidence="5 6">YSK</strain>
    </source>
</reference>
<dbReference type="Gene3D" id="3.90.550.10">
    <property type="entry name" value="Spore Coat Polysaccharide Biosynthesis Protein SpsA, Chain A"/>
    <property type="match status" value="1"/>
</dbReference>
<dbReference type="PANTHER" id="PTHR42866">
    <property type="entry name" value="3-DEOXY-MANNO-OCTULOSONATE CYTIDYLYLTRANSFERASE"/>
    <property type="match status" value="1"/>
</dbReference>
<dbReference type="GO" id="GO:0033468">
    <property type="term" value="P:CMP-keto-3-deoxy-D-manno-octulosonic acid biosynthetic process"/>
    <property type="evidence" value="ECO:0007669"/>
    <property type="project" value="UniProtKB-UniRule"/>
</dbReference>
<comment type="subcellular location">
    <subcellularLocation>
        <location evidence="4">Cytoplasm</location>
    </subcellularLocation>
</comment>
<accession>A0A059XVH9</accession>
<keyword evidence="4" id="KW-0963">Cytoplasm</keyword>
<evidence type="ECO:0000256" key="3">
    <source>
        <dbReference type="ARBA" id="ARBA00022985"/>
    </source>
</evidence>
<evidence type="ECO:0000256" key="4">
    <source>
        <dbReference type="HAMAP-Rule" id="MF_00057"/>
    </source>
</evidence>
<evidence type="ECO:0000313" key="5">
    <source>
        <dbReference type="EMBL" id="AIA30873.1"/>
    </source>
</evidence>
<evidence type="ECO:0000256" key="1">
    <source>
        <dbReference type="ARBA" id="ARBA00022679"/>
    </source>
</evidence>
<comment type="pathway">
    <text evidence="4">Nucleotide-sugar biosynthesis; CMP-3-deoxy-D-manno-octulosonate biosynthesis; CMP-3-deoxy-D-manno-octulosonate from 3-deoxy-D-manno-octulosonate and CTP: step 1/1.</text>
</comment>
<keyword evidence="1 4" id="KW-0808">Transferase</keyword>
<gene>
    <name evidence="4" type="primary">kdsB</name>
    <name evidence="5" type="ORF">Y981_09325</name>
</gene>
<dbReference type="OrthoDB" id="9815559at2"/>
<dbReference type="HAMAP" id="MF_00057">
    <property type="entry name" value="KdsB"/>
    <property type="match status" value="1"/>
</dbReference>
<evidence type="ECO:0000256" key="2">
    <source>
        <dbReference type="ARBA" id="ARBA00022695"/>
    </source>
</evidence>
<evidence type="ECO:0000313" key="6">
    <source>
        <dbReference type="Proteomes" id="UP000027059"/>
    </source>
</evidence>
<dbReference type="PANTHER" id="PTHR42866:SF2">
    <property type="entry name" value="3-DEOXY-MANNO-OCTULOSONATE CYTIDYLYLTRANSFERASE, MITOCHONDRIAL"/>
    <property type="match status" value="1"/>
</dbReference>
<organism evidence="5 6">
    <name type="scientific">Leptospirillum ferriphilum YSK</name>
    <dbReference type="NCBI Taxonomy" id="1441628"/>
    <lineage>
        <taxon>Bacteria</taxon>
        <taxon>Pseudomonadati</taxon>
        <taxon>Nitrospirota</taxon>
        <taxon>Nitrospiria</taxon>
        <taxon>Nitrospirales</taxon>
        <taxon>Nitrospiraceae</taxon>
        <taxon>Leptospirillum</taxon>
    </lineage>
</organism>
<name>A0A059XVH9_9BACT</name>